<keyword evidence="6" id="KW-1185">Reference proteome</keyword>
<proteinExistence type="predicted"/>
<sequence>MARLNQSNLPADVPVPGYGRFDATSWIVHIGPGNFHRAHQGFYLDALRNAGDVEWGMRSVGVRPGDAPRLEALAAQDGLYTIRETATDGTVTHRVSGAIADVNRPGDWEQVLDWLSDPATRIVTLTVTEGGYFADPHTGAFLTGDPAVAAEWKDRVPQTVFGYLVRALARRREAGVEPFTLLSCDNVLANGKAARAALVGFAEAWDKKLAKWIASEVATPSSMVDGITPAAKPSDLAAVAEALGVEDEAVVTCEPFRQWVIEDHFPTGRPRWEDAGVELVSDVTPYEHMKLRMLNAGHQVLGHLGRLAGLEYVHEACLDPDFGGVLELFWRDEAQPVCPPVPVDLVEYCRVLRSRFSNAGIADTVERIVAYASDRIPGFVLPTVADNLRKDGPVEAAALVVAAWAAGLRGVDEQGRELTVVDDRRDELLRIVRHGPDVPLSLLDHPQLSAVGEVQRFRLAFVDAFEALTQHGVRGAARALLSRKESA</sequence>
<dbReference type="SUPFAM" id="SSF51735">
    <property type="entry name" value="NAD(P)-binding Rossmann-fold domains"/>
    <property type="match status" value="1"/>
</dbReference>
<dbReference type="Proteomes" id="UP000199475">
    <property type="component" value="Unassembled WGS sequence"/>
</dbReference>
<dbReference type="InterPro" id="IPR013131">
    <property type="entry name" value="Mannitol_DH_N"/>
</dbReference>
<dbReference type="SUPFAM" id="SSF48179">
    <property type="entry name" value="6-phosphogluconate dehydrogenase C-terminal domain-like"/>
    <property type="match status" value="1"/>
</dbReference>
<feature type="domain" description="Mannitol dehydrogenase C-terminal" evidence="4">
    <location>
        <begin position="282"/>
        <end position="445"/>
    </location>
</feature>
<dbReference type="InterPro" id="IPR008927">
    <property type="entry name" value="6-PGluconate_DH-like_C_sf"/>
</dbReference>
<dbReference type="EMBL" id="FNGP01000001">
    <property type="protein sequence ID" value="SDL23195.1"/>
    <property type="molecule type" value="Genomic_DNA"/>
</dbReference>
<dbReference type="InterPro" id="IPR013118">
    <property type="entry name" value="Mannitol_DH_C"/>
</dbReference>
<feature type="domain" description="Mannitol dehydrogenase N-terminal" evidence="3">
    <location>
        <begin position="27"/>
        <end position="273"/>
    </location>
</feature>
<evidence type="ECO:0000256" key="2">
    <source>
        <dbReference type="ARBA" id="ARBA00048615"/>
    </source>
</evidence>
<dbReference type="PRINTS" id="PR00084">
    <property type="entry name" value="MTLDHDRGNASE"/>
</dbReference>
<dbReference type="PANTHER" id="PTHR43362:SF1">
    <property type="entry name" value="MANNITOL DEHYDROGENASE 2-RELATED"/>
    <property type="match status" value="1"/>
</dbReference>
<dbReference type="InterPro" id="IPR000669">
    <property type="entry name" value="Mannitol_DH"/>
</dbReference>
<dbReference type="OrthoDB" id="271711at2"/>
<name>A0A1G9IDS6_9ACTN</name>
<reference evidence="5 6" key="1">
    <citation type="submission" date="2016-10" db="EMBL/GenBank/DDBJ databases">
        <authorList>
            <person name="de Groot N.N."/>
        </authorList>
    </citation>
    <scope>NUCLEOTIDE SEQUENCE [LARGE SCALE GENOMIC DNA]</scope>
    <source>
        <strain evidence="5 6">CGMCC 1.9159</strain>
    </source>
</reference>
<dbReference type="AlphaFoldDB" id="A0A1G9IDS6"/>
<evidence type="ECO:0000259" key="3">
    <source>
        <dbReference type="Pfam" id="PF01232"/>
    </source>
</evidence>
<dbReference type="GO" id="GO:0008926">
    <property type="term" value="F:mannitol-1-phosphate 5-dehydrogenase activity"/>
    <property type="evidence" value="ECO:0007669"/>
    <property type="project" value="UniProtKB-EC"/>
</dbReference>
<dbReference type="Gene3D" id="1.10.1040.10">
    <property type="entry name" value="N-(1-d-carboxylethyl)-l-norvaline Dehydrogenase, domain 2"/>
    <property type="match status" value="1"/>
</dbReference>
<dbReference type="Pfam" id="PF08125">
    <property type="entry name" value="Mannitol_dh_C"/>
    <property type="match status" value="1"/>
</dbReference>
<dbReference type="Pfam" id="PF01232">
    <property type="entry name" value="Mannitol_dh"/>
    <property type="match status" value="1"/>
</dbReference>
<dbReference type="InterPro" id="IPR036291">
    <property type="entry name" value="NAD(P)-bd_dom_sf"/>
</dbReference>
<gene>
    <name evidence="5" type="ORF">SAMN04488242_0874</name>
</gene>
<evidence type="ECO:0000256" key="1">
    <source>
        <dbReference type="ARBA" id="ARBA00023002"/>
    </source>
</evidence>
<comment type="catalytic activity">
    <reaction evidence="2">
        <text>D-mannitol 1-phosphate + NAD(+) = beta-D-fructose 6-phosphate + NADH + H(+)</text>
        <dbReference type="Rhea" id="RHEA:19661"/>
        <dbReference type="ChEBI" id="CHEBI:15378"/>
        <dbReference type="ChEBI" id="CHEBI:57540"/>
        <dbReference type="ChEBI" id="CHEBI:57634"/>
        <dbReference type="ChEBI" id="CHEBI:57945"/>
        <dbReference type="ChEBI" id="CHEBI:61381"/>
        <dbReference type="EC" id="1.1.1.17"/>
    </reaction>
</comment>
<dbReference type="Gene3D" id="3.40.50.720">
    <property type="entry name" value="NAD(P)-binding Rossmann-like Domain"/>
    <property type="match status" value="1"/>
</dbReference>
<protein>
    <submittedName>
        <fullName evidence="5">Mannitol 2-dehydrogenase</fullName>
    </submittedName>
</protein>
<dbReference type="InterPro" id="IPR050988">
    <property type="entry name" value="Mannitol_DH/Oxidoreductase"/>
</dbReference>
<keyword evidence="1" id="KW-0560">Oxidoreductase</keyword>
<dbReference type="PANTHER" id="PTHR43362">
    <property type="entry name" value="MANNITOL DEHYDROGENASE DSF1-RELATED"/>
    <property type="match status" value="1"/>
</dbReference>
<evidence type="ECO:0000313" key="6">
    <source>
        <dbReference type="Proteomes" id="UP000199475"/>
    </source>
</evidence>
<dbReference type="RefSeq" id="WP_143008209.1">
    <property type="nucleotide sequence ID" value="NZ_FNGP01000001.1"/>
</dbReference>
<organism evidence="5 6">
    <name type="scientific">Tessaracoccus oleiagri</name>
    <dbReference type="NCBI Taxonomy" id="686624"/>
    <lineage>
        <taxon>Bacteria</taxon>
        <taxon>Bacillati</taxon>
        <taxon>Actinomycetota</taxon>
        <taxon>Actinomycetes</taxon>
        <taxon>Propionibacteriales</taxon>
        <taxon>Propionibacteriaceae</taxon>
        <taxon>Tessaracoccus</taxon>
    </lineage>
</organism>
<dbReference type="InterPro" id="IPR013328">
    <property type="entry name" value="6PGD_dom2"/>
</dbReference>
<evidence type="ECO:0000259" key="4">
    <source>
        <dbReference type="Pfam" id="PF08125"/>
    </source>
</evidence>
<evidence type="ECO:0000313" key="5">
    <source>
        <dbReference type="EMBL" id="SDL23195.1"/>
    </source>
</evidence>
<accession>A0A1G9IDS6</accession>
<dbReference type="STRING" id="686624.SAMN04488242_0874"/>